<proteinExistence type="inferred from homology"/>
<feature type="transmembrane region" description="Helical" evidence="9">
    <location>
        <begin position="53"/>
        <end position="73"/>
    </location>
</feature>
<evidence type="ECO:0000256" key="2">
    <source>
        <dbReference type="ARBA" id="ARBA00022448"/>
    </source>
</evidence>
<accession>A0A972J943</accession>
<dbReference type="Proteomes" id="UP000599523">
    <property type="component" value="Unassembled WGS sequence"/>
</dbReference>
<keyword evidence="2" id="KW-0813">Transport</keyword>
<keyword evidence="11" id="KW-1185">Reference proteome</keyword>
<organism evidence="10 11">
    <name type="scientific">Azoarcus taiwanensis</name>
    <dbReference type="NCBI Taxonomy" id="666964"/>
    <lineage>
        <taxon>Bacteria</taxon>
        <taxon>Pseudomonadati</taxon>
        <taxon>Pseudomonadota</taxon>
        <taxon>Betaproteobacteria</taxon>
        <taxon>Rhodocyclales</taxon>
        <taxon>Zoogloeaceae</taxon>
        <taxon>Azoarcus</taxon>
    </lineage>
</organism>
<comment type="similarity">
    <text evidence="8">Belongs to the TsuA/YedE (TC 9.B.102) family.</text>
</comment>
<evidence type="ECO:0000256" key="6">
    <source>
        <dbReference type="ARBA" id="ARBA00022989"/>
    </source>
</evidence>
<gene>
    <name evidence="10" type="ORF">GPA21_14090</name>
</gene>
<evidence type="ECO:0000256" key="8">
    <source>
        <dbReference type="ARBA" id="ARBA00035655"/>
    </source>
</evidence>
<keyword evidence="7 9" id="KW-0472">Membrane</keyword>
<comment type="subcellular location">
    <subcellularLocation>
        <location evidence="1">Cell inner membrane</location>
        <topology evidence="1">Multi-pass membrane protein</topology>
    </subcellularLocation>
</comment>
<keyword evidence="3" id="KW-1003">Cell membrane</keyword>
<protein>
    <submittedName>
        <fullName evidence="10">YeeE/YedE family protein</fullName>
    </submittedName>
</protein>
<feature type="transmembrane region" description="Helical" evidence="9">
    <location>
        <begin position="164"/>
        <end position="191"/>
    </location>
</feature>
<evidence type="ECO:0000256" key="3">
    <source>
        <dbReference type="ARBA" id="ARBA00022475"/>
    </source>
</evidence>
<evidence type="ECO:0000256" key="7">
    <source>
        <dbReference type="ARBA" id="ARBA00023136"/>
    </source>
</evidence>
<dbReference type="RefSeq" id="WP_168988776.1">
    <property type="nucleotide sequence ID" value="NZ_CAWPHM010000323.1"/>
</dbReference>
<dbReference type="PANTHER" id="PTHR30574:SF1">
    <property type="entry name" value="SULPHUR TRANSPORT DOMAIN-CONTAINING PROTEIN"/>
    <property type="match status" value="1"/>
</dbReference>
<name>A0A972J943_9RHOO</name>
<dbReference type="Pfam" id="PF04143">
    <property type="entry name" value="Sulf_transp"/>
    <property type="match status" value="1"/>
</dbReference>
<evidence type="ECO:0000313" key="11">
    <source>
        <dbReference type="Proteomes" id="UP000599523"/>
    </source>
</evidence>
<evidence type="ECO:0000256" key="4">
    <source>
        <dbReference type="ARBA" id="ARBA00022519"/>
    </source>
</evidence>
<feature type="transmembrane region" description="Helical" evidence="9">
    <location>
        <begin position="339"/>
        <end position="358"/>
    </location>
</feature>
<keyword evidence="6 9" id="KW-1133">Transmembrane helix</keyword>
<keyword evidence="5 9" id="KW-0812">Transmembrane</keyword>
<feature type="transmembrane region" description="Helical" evidence="9">
    <location>
        <begin position="85"/>
        <end position="103"/>
    </location>
</feature>
<reference evidence="10" key="1">
    <citation type="submission" date="2019-12" db="EMBL/GenBank/DDBJ databases">
        <title>Comparative genomics gives insights into the taxonomy of the Azoarcus-Aromatoleum group and reveals separate origins of nif in the plant-associated Azoarcus and non-plant-associated Aromatoleum sub-groups.</title>
        <authorList>
            <person name="Lafos M."/>
            <person name="Maluk M."/>
            <person name="Batista M."/>
            <person name="Junghare M."/>
            <person name="Carmona M."/>
            <person name="Faoro H."/>
            <person name="Cruz L.M."/>
            <person name="Battistoni F."/>
            <person name="De Souza E."/>
            <person name="Pedrosa F."/>
            <person name="Chen W.-M."/>
            <person name="Poole P.S."/>
            <person name="Dixon R.A."/>
            <person name="James E.K."/>
        </authorList>
    </citation>
    <scope>NUCLEOTIDE SEQUENCE</scope>
    <source>
        <strain evidence="10">NSC3</strain>
    </source>
</reference>
<comment type="caution">
    <text evidence="10">The sequence shown here is derived from an EMBL/GenBank/DDBJ whole genome shotgun (WGS) entry which is preliminary data.</text>
</comment>
<feature type="transmembrane region" description="Helical" evidence="9">
    <location>
        <begin position="271"/>
        <end position="292"/>
    </location>
</feature>
<dbReference type="AlphaFoldDB" id="A0A972J943"/>
<feature type="transmembrane region" description="Helical" evidence="9">
    <location>
        <begin position="123"/>
        <end position="144"/>
    </location>
</feature>
<evidence type="ECO:0000256" key="1">
    <source>
        <dbReference type="ARBA" id="ARBA00004429"/>
    </source>
</evidence>
<evidence type="ECO:0000256" key="5">
    <source>
        <dbReference type="ARBA" id="ARBA00022692"/>
    </source>
</evidence>
<sequence length="369" mass="38878">MLDEPIIAASTIAWAAFVLGLVFGFVGNKTNFCTLGAVSDVVNMGDWTRMRMWLLAIAVAIIGTSALQLAGLFDASQSIYTGSRLTWFSNLLGGLLFGVGMTLASGCGSKTLIRIGGGNLKSLVVFLFLGFSAYMTIRGLFGVWRISFIDSVNVQLSTGQDLPSIMAGLGMDHSTALLIATLLIGGGLLAFVLSSREGRSSDVLLGALVIGGLSVAGWYLTGHIGYVEEHPRTLQEAFIGTNSGRAESFSFVAPVAYTMELLMLWTDTSRIVTFGIAGTVGVIAGSAIYALISGTFRLEGFHQTDDLIRHLVGAMLMGFGGVTALGCTIGQGITGFSTLALGSILTFAAIVAGATITMKIQYWLMMRET</sequence>
<keyword evidence="4" id="KW-0997">Cell inner membrane</keyword>
<dbReference type="GO" id="GO:0005886">
    <property type="term" value="C:plasma membrane"/>
    <property type="evidence" value="ECO:0007669"/>
    <property type="project" value="UniProtKB-SubCell"/>
</dbReference>
<dbReference type="InterPro" id="IPR007272">
    <property type="entry name" value="Sulf_transp_TsuA/YedE"/>
</dbReference>
<feature type="transmembrane region" description="Helical" evidence="9">
    <location>
        <begin position="203"/>
        <end position="221"/>
    </location>
</feature>
<evidence type="ECO:0000256" key="9">
    <source>
        <dbReference type="SAM" id="Phobius"/>
    </source>
</evidence>
<dbReference type="PANTHER" id="PTHR30574">
    <property type="entry name" value="INNER MEMBRANE PROTEIN YEDE"/>
    <property type="match status" value="1"/>
</dbReference>
<feature type="transmembrane region" description="Helical" evidence="9">
    <location>
        <begin position="312"/>
        <end position="333"/>
    </location>
</feature>
<dbReference type="EMBL" id="WTVM01000093">
    <property type="protein sequence ID" value="NMG04086.1"/>
    <property type="molecule type" value="Genomic_DNA"/>
</dbReference>
<feature type="transmembrane region" description="Helical" evidence="9">
    <location>
        <begin position="6"/>
        <end position="26"/>
    </location>
</feature>
<evidence type="ECO:0000313" key="10">
    <source>
        <dbReference type="EMBL" id="NMG04086.1"/>
    </source>
</evidence>